<gene>
    <name evidence="1" type="ORF">EfsSVR2332_40660</name>
</gene>
<reference evidence="1" key="1">
    <citation type="submission" date="2022-08" db="EMBL/GenBank/DDBJ databases">
        <title>Molecular epidemiological analysis of five strains of VanD-type vancomycin-resistant Enterococcus faecalis.</title>
        <authorList>
            <person name="Mimura K."/>
            <person name="Hashimoto Y."/>
            <person name="Tomita H."/>
        </authorList>
    </citation>
    <scope>NUCLEOTIDE SEQUENCE</scope>
    <source>
        <strain evidence="1">SVR2332</strain>
        <plasmid evidence="1">pSVR2332_phage</plasmid>
    </source>
</reference>
<sequence>MSVYEGTKGMLKKFQNNIFERVNQLLKDRDGKIEKNASDILSNAKQASQDLDKLKKETEAQIKQLSDQVTAATDNTNELKKQLQEAIKRIEVLEGKTTS</sequence>
<organism evidence="1 2">
    <name type="scientific">Enterococcus faecalis</name>
    <name type="common">Streptococcus faecalis</name>
    <dbReference type="NCBI Taxonomy" id="1351"/>
    <lineage>
        <taxon>Bacteria</taxon>
        <taxon>Bacillati</taxon>
        <taxon>Bacillota</taxon>
        <taxon>Bacilli</taxon>
        <taxon>Lactobacillales</taxon>
        <taxon>Enterococcaceae</taxon>
        <taxon>Enterococcus</taxon>
    </lineage>
</organism>
<name>A0AC59HW79_ENTFL</name>
<evidence type="ECO:0000313" key="1">
    <source>
        <dbReference type="EMBL" id="BDQ63988.1"/>
    </source>
</evidence>
<keyword evidence="1" id="KW-0614">Plasmid</keyword>
<evidence type="ECO:0000313" key="2">
    <source>
        <dbReference type="Proteomes" id="UP001317613"/>
    </source>
</evidence>
<proteinExistence type="predicted"/>
<protein>
    <submittedName>
        <fullName evidence="1">Uncharacterized protein</fullName>
    </submittedName>
</protein>
<geneLocation type="plasmid" evidence="1 2">
    <name>pSVR2332_phage</name>
</geneLocation>
<dbReference type="Proteomes" id="UP001317613">
    <property type="component" value="Plasmid pSVR2332_phage"/>
</dbReference>
<accession>A0AC59HW79</accession>
<dbReference type="EMBL" id="AP026731">
    <property type="protein sequence ID" value="BDQ63988.1"/>
    <property type="molecule type" value="Genomic_DNA"/>
</dbReference>